<evidence type="ECO:0000256" key="8">
    <source>
        <dbReference type="ARBA" id="ARBA00040444"/>
    </source>
</evidence>
<evidence type="ECO:0000256" key="5">
    <source>
        <dbReference type="ARBA" id="ARBA00022490"/>
    </source>
</evidence>
<dbReference type="WBParaSite" id="ACRNAN_scaffold2413.g12604.t1">
    <property type="protein sequence ID" value="ACRNAN_scaffold2413.g12604.t1"/>
    <property type="gene ID" value="ACRNAN_scaffold2413.g12604"/>
</dbReference>
<proteinExistence type="inferred from homology"/>
<keyword evidence="5" id="KW-0963">Cytoplasm</keyword>
<comment type="subcellular location">
    <subcellularLocation>
        <location evidence="2">Cytoplasm</location>
    </subcellularLocation>
    <subcellularLocation>
        <location evidence="1">Nucleus</location>
    </subcellularLocation>
</comment>
<dbReference type="GO" id="GO:0005643">
    <property type="term" value="C:nuclear pore"/>
    <property type="evidence" value="ECO:0007669"/>
    <property type="project" value="TreeGrafter"/>
</dbReference>
<keyword evidence="7" id="KW-0539">Nucleus</keyword>
<dbReference type="Proteomes" id="UP000887540">
    <property type="component" value="Unplaced"/>
</dbReference>
<organism evidence="9 10">
    <name type="scientific">Acrobeloides nanus</name>
    <dbReference type="NCBI Taxonomy" id="290746"/>
    <lineage>
        <taxon>Eukaryota</taxon>
        <taxon>Metazoa</taxon>
        <taxon>Ecdysozoa</taxon>
        <taxon>Nematoda</taxon>
        <taxon>Chromadorea</taxon>
        <taxon>Rhabditida</taxon>
        <taxon>Tylenchina</taxon>
        <taxon>Cephalobomorpha</taxon>
        <taxon>Cephaloboidea</taxon>
        <taxon>Cephalobidae</taxon>
        <taxon>Acrobeloides</taxon>
    </lineage>
</organism>
<evidence type="ECO:0000256" key="3">
    <source>
        <dbReference type="ARBA" id="ARBA00009466"/>
    </source>
</evidence>
<dbReference type="GO" id="GO:0005049">
    <property type="term" value="F:nuclear export signal receptor activity"/>
    <property type="evidence" value="ECO:0007669"/>
    <property type="project" value="InterPro"/>
</dbReference>
<dbReference type="InterPro" id="IPR044189">
    <property type="entry name" value="XPO4/7-like"/>
</dbReference>
<dbReference type="Gene3D" id="1.25.10.10">
    <property type="entry name" value="Leucine-rich Repeat Variant"/>
    <property type="match status" value="2"/>
</dbReference>
<evidence type="ECO:0000256" key="4">
    <source>
        <dbReference type="ARBA" id="ARBA00022448"/>
    </source>
</evidence>
<dbReference type="PANTHER" id="PTHR12596:SF1">
    <property type="entry name" value="EXPORTIN-4"/>
    <property type="match status" value="1"/>
</dbReference>
<comment type="similarity">
    <text evidence="3">Belongs to the exportin family.</text>
</comment>
<evidence type="ECO:0000313" key="10">
    <source>
        <dbReference type="WBParaSite" id="ACRNAN_scaffold2413.g12604.t1"/>
    </source>
</evidence>
<keyword evidence="4" id="KW-0813">Transport</keyword>
<keyword evidence="6" id="KW-0653">Protein transport</keyword>
<evidence type="ECO:0000256" key="7">
    <source>
        <dbReference type="ARBA" id="ARBA00023242"/>
    </source>
</evidence>
<sequence>MASPEDITKLEAAAQCVMAPPDRVTAEERKNAENFFISLRNMKLPLNVCQEVLENTQNHFVMFQIVQVLLENVLRYWTNFQPQEIQAINKYLLEFPIKRLSEPLPNFVVSEFLKSAARITKRAAVSSEIEDSFESEDRTNSNMSYLFELLENLLSSNDDQLQALGLQIIEELATEFATSWRSSKISITWDFHIRAKREFEHTMLKKLLELALTSLSRILSITGSLSPSQIKICDKFLQVTTVVLSWNFAQRFLMIRLRLLAYATSSVALRPPSSWRDIFQNGEIISFFMQLHNKIRHIENLCANSMSSLIQLASCMGEVLESPHPTIPTIITEDDLSNDSQPPPPRPPKPHDIYIHRFMQCTIETFSAGILENEMLPVSNMVYKLFTYHPVMIFFRSPQPLISTFLNFVADTIIRLTGPAMQFAITKDEHTYHESLHNLLNCWAILIRSRDIAPKELQELINFQNEQIIVAFFKAVLSPPYGIRETILGNEINEDEDDEGDRKVFSDLLNPIGFFGQNSLITYSSNLIKVFNERLYQFLNFTATITEIELRTWQEDLHWILLLTSFLILESDSDYAIHLPDEVVQFCLEKYKSNEFQPQNFEDYILSCIRNPNPANLILPNADPITLIAGHIVTWNSLEHSALENTSVLQYLSPELLRSSLWSLSRLIAALTPNEARRHLSFFDEDDRTEDPMIELMPKIPVEGPFAQTFVEFILHRAFRVLQKLPGEKELCSEAVMCIVGLMERRSELVACSEVLFEYLAQIQLSALPARRNLIRALVLIGSSISKQDIQQKMYSTILQPLSDRFLSLPVDTKGSNIDSDIVDLLECFCGVTDAAQCHSAGVLFDFLNPIFTACVPLMQKKYESQLVVNSVLELFKSLTSNLMGFVDMGDQFNAFYTTLLSLLETYKKTQTAKYHTMLTPADEEEQTSDLVKIMEILSHCVSKCFLPLSDKADEMAQSAATVALLGLEMLLPIFSADFLKIPTLCDTFFSLLLIISELAPVCFARIQEQMIVDFLTSIRLALDGEFGMNHAVAGLQIINNMGTHFCTANDATPLVIQQLTALIEKVFDSCLQYSCEVDVFPDATNALYSLICLNKDGFLAYINGLLAHEENVRQREKLEIAFSKLLPDFELPMSRTGKRVFRERFEKFLNDVAGLLYLGQ</sequence>
<name>A0A914DDT1_9BILA</name>
<evidence type="ECO:0000256" key="2">
    <source>
        <dbReference type="ARBA" id="ARBA00004496"/>
    </source>
</evidence>
<dbReference type="SUPFAM" id="SSF48371">
    <property type="entry name" value="ARM repeat"/>
    <property type="match status" value="1"/>
</dbReference>
<dbReference type="AlphaFoldDB" id="A0A914DDT1"/>
<accession>A0A914DDT1</accession>
<evidence type="ECO:0000256" key="6">
    <source>
        <dbReference type="ARBA" id="ARBA00022927"/>
    </source>
</evidence>
<protein>
    <recommendedName>
        <fullName evidence="8">Exportin-4</fullName>
    </recommendedName>
</protein>
<evidence type="ECO:0000313" key="9">
    <source>
        <dbReference type="Proteomes" id="UP000887540"/>
    </source>
</evidence>
<dbReference type="PANTHER" id="PTHR12596">
    <property type="entry name" value="EXPORTIN 4,7-RELATED"/>
    <property type="match status" value="1"/>
</dbReference>
<dbReference type="InterPro" id="IPR016024">
    <property type="entry name" value="ARM-type_fold"/>
</dbReference>
<keyword evidence="9" id="KW-1185">Reference proteome</keyword>
<dbReference type="GO" id="GO:0006611">
    <property type="term" value="P:protein export from nucleus"/>
    <property type="evidence" value="ECO:0007669"/>
    <property type="project" value="TreeGrafter"/>
</dbReference>
<evidence type="ECO:0000256" key="1">
    <source>
        <dbReference type="ARBA" id="ARBA00004123"/>
    </source>
</evidence>
<dbReference type="GO" id="GO:0005737">
    <property type="term" value="C:cytoplasm"/>
    <property type="evidence" value="ECO:0007669"/>
    <property type="project" value="UniProtKB-SubCell"/>
</dbReference>
<dbReference type="InterPro" id="IPR011989">
    <property type="entry name" value="ARM-like"/>
</dbReference>
<reference evidence="10" key="1">
    <citation type="submission" date="2022-11" db="UniProtKB">
        <authorList>
            <consortium name="WormBaseParasite"/>
        </authorList>
    </citation>
    <scope>IDENTIFICATION</scope>
</reference>